<accession>A0AAJ7TNR8</accession>
<dbReference type="SUPFAM" id="SSF48508">
    <property type="entry name" value="Nuclear receptor ligand-binding domain"/>
    <property type="match status" value="1"/>
</dbReference>
<dbReference type="Gene3D" id="3.30.50.10">
    <property type="entry name" value="Erythroid Transcription Factor GATA-1, subunit A"/>
    <property type="match status" value="1"/>
</dbReference>
<comment type="similarity">
    <text evidence="2">Belongs to the nuclear hormone receptor family. NR1 subfamily.</text>
</comment>
<dbReference type="FunFam" id="3.30.50.10:FF:000013">
    <property type="entry name" value="Nuclear receptor subfamily 1 group D member 2"/>
    <property type="match status" value="1"/>
</dbReference>
<evidence type="ECO:0000256" key="11">
    <source>
        <dbReference type="RuleBase" id="RU004334"/>
    </source>
</evidence>
<evidence type="ECO:0000256" key="4">
    <source>
        <dbReference type="ARBA" id="ARBA00022771"/>
    </source>
</evidence>
<dbReference type="PROSITE" id="PS51843">
    <property type="entry name" value="NR_LBD"/>
    <property type="match status" value="1"/>
</dbReference>
<comment type="subcellular location">
    <subcellularLocation>
        <location evidence="1">Cytoplasm</location>
    </subcellularLocation>
    <subcellularLocation>
        <location evidence="11">Nucleus</location>
    </subcellularLocation>
</comment>
<evidence type="ECO:0000256" key="3">
    <source>
        <dbReference type="ARBA" id="ARBA00022723"/>
    </source>
</evidence>
<keyword evidence="4 11" id="KW-0863">Zinc-finger</keyword>
<dbReference type="GO" id="GO:0000122">
    <property type="term" value="P:negative regulation of transcription by RNA polymerase II"/>
    <property type="evidence" value="ECO:0007669"/>
    <property type="project" value="TreeGrafter"/>
</dbReference>
<dbReference type="Pfam" id="PF00105">
    <property type="entry name" value="zf-C4"/>
    <property type="match status" value="1"/>
</dbReference>
<dbReference type="GO" id="GO:0045944">
    <property type="term" value="P:positive regulation of transcription by RNA polymerase II"/>
    <property type="evidence" value="ECO:0007669"/>
    <property type="project" value="TreeGrafter"/>
</dbReference>
<keyword evidence="7 11" id="KW-0238">DNA-binding</keyword>
<keyword evidence="5 11" id="KW-0862">Zinc</keyword>
<dbReference type="InterPro" id="IPR000536">
    <property type="entry name" value="Nucl_hrmn_rcpt_lig-bd"/>
</dbReference>
<dbReference type="AlphaFoldDB" id="A0AAJ7TNR8"/>
<keyword evidence="6 11" id="KW-0805">Transcription regulation</keyword>
<dbReference type="SMART" id="SM00399">
    <property type="entry name" value="ZnF_C4"/>
    <property type="match status" value="1"/>
</dbReference>
<dbReference type="PRINTS" id="PR00047">
    <property type="entry name" value="STROIDFINGER"/>
</dbReference>
<dbReference type="PANTHER" id="PTHR24082:SF473">
    <property type="entry name" value="ECDYSONE-INDUCED PROTEIN 75B, ISOFORM B"/>
    <property type="match status" value="1"/>
</dbReference>
<dbReference type="InterPro" id="IPR050234">
    <property type="entry name" value="Nuclear_hormone_rcpt_NR1"/>
</dbReference>
<dbReference type="InterPro" id="IPR001728">
    <property type="entry name" value="ThyrH_rcpt"/>
</dbReference>
<evidence type="ECO:0000256" key="6">
    <source>
        <dbReference type="ARBA" id="ARBA00023015"/>
    </source>
</evidence>
<evidence type="ECO:0000256" key="10">
    <source>
        <dbReference type="ARBA" id="ARBA00023242"/>
    </source>
</evidence>
<dbReference type="GO" id="GO:0000978">
    <property type="term" value="F:RNA polymerase II cis-regulatory region sequence-specific DNA binding"/>
    <property type="evidence" value="ECO:0007669"/>
    <property type="project" value="TreeGrafter"/>
</dbReference>
<dbReference type="KEGG" id="pmrn:116948581"/>
<feature type="region of interest" description="Disordered" evidence="12">
    <location>
        <begin position="99"/>
        <end position="151"/>
    </location>
</feature>
<keyword evidence="3 11" id="KW-0479">Metal-binding</keyword>
<dbReference type="Proteomes" id="UP001318040">
    <property type="component" value="Chromosome 34"/>
</dbReference>
<keyword evidence="15" id="KW-1185">Reference proteome</keyword>
<protein>
    <submittedName>
        <fullName evidence="16">Nuclear receptor subfamily 1 group D member 2-like</fullName>
    </submittedName>
</protein>
<feature type="domain" description="Nuclear receptor" evidence="13">
    <location>
        <begin position="2"/>
        <end position="78"/>
    </location>
</feature>
<dbReference type="GO" id="GO:0008270">
    <property type="term" value="F:zinc ion binding"/>
    <property type="evidence" value="ECO:0007669"/>
    <property type="project" value="UniProtKB-KW"/>
</dbReference>
<dbReference type="InterPro" id="IPR035500">
    <property type="entry name" value="NHR-like_dom_sf"/>
</dbReference>
<evidence type="ECO:0000259" key="13">
    <source>
        <dbReference type="PROSITE" id="PS51030"/>
    </source>
</evidence>
<dbReference type="GO" id="GO:0004879">
    <property type="term" value="F:nuclear receptor activity"/>
    <property type="evidence" value="ECO:0007669"/>
    <property type="project" value="InterPro"/>
</dbReference>
<dbReference type="InterPro" id="IPR001628">
    <property type="entry name" value="Znf_hrmn_rcpt"/>
</dbReference>
<gene>
    <name evidence="16" type="primary">LOC116948581</name>
</gene>
<evidence type="ECO:0000256" key="12">
    <source>
        <dbReference type="SAM" id="MobiDB-lite"/>
    </source>
</evidence>
<dbReference type="InterPro" id="IPR001723">
    <property type="entry name" value="Nuclear_hrmn_rcpt"/>
</dbReference>
<proteinExistence type="inferred from homology"/>
<dbReference type="PROSITE" id="PS51030">
    <property type="entry name" value="NUCLEAR_REC_DBD_2"/>
    <property type="match status" value="1"/>
</dbReference>
<evidence type="ECO:0000256" key="2">
    <source>
        <dbReference type="ARBA" id="ARBA00008092"/>
    </source>
</evidence>
<dbReference type="SUPFAM" id="SSF57716">
    <property type="entry name" value="Glucocorticoid receptor-like (DNA-binding domain)"/>
    <property type="match status" value="1"/>
</dbReference>
<evidence type="ECO:0000256" key="7">
    <source>
        <dbReference type="ARBA" id="ARBA00023125"/>
    </source>
</evidence>
<dbReference type="CDD" id="cd07166">
    <property type="entry name" value="NR_DBD_REV_ERB"/>
    <property type="match status" value="1"/>
</dbReference>
<dbReference type="PRINTS" id="PR00398">
    <property type="entry name" value="STRDHORMONER"/>
</dbReference>
<keyword evidence="9 11" id="KW-0675">Receptor</keyword>
<organism evidence="15 16">
    <name type="scientific">Petromyzon marinus</name>
    <name type="common">Sea lamprey</name>
    <dbReference type="NCBI Taxonomy" id="7757"/>
    <lineage>
        <taxon>Eukaryota</taxon>
        <taxon>Metazoa</taxon>
        <taxon>Chordata</taxon>
        <taxon>Craniata</taxon>
        <taxon>Vertebrata</taxon>
        <taxon>Cyclostomata</taxon>
        <taxon>Hyperoartia</taxon>
        <taxon>Petromyzontiformes</taxon>
        <taxon>Petromyzontidae</taxon>
        <taxon>Petromyzon</taxon>
    </lineage>
</organism>
<dbReference type="GO" id="GO:0005634">
    <property type="term" value="C:nucleus"/>
    <property type="evidence" value="ECO:0007669"/>
    <property type="project" value="UniProtKB-SubCell"/>
</dbReference>
<dbReference type="Gene3D" id="1.10.565.10">
    <property type="entry name" value="Retinoid X Receptor"/>
    <property type="match status" value="1"/>
</dbReference>
<evidence type="ECO:0000259" key="14">
    <source>
        <dbReference type="PROSITE" id="PS51843"/>
    </source>
</evidence>
<dbReference type="GO" id="GO:0009755">
    <property type="term" value="P:hormone-mediated signaling pathway"/>
    <property type="evidence" value="ECO:0007669"/>
    <property type="project" value="TreeGrafter"/>
</dbReference>
<sequence length="423" mass="45555">MVLYCKVCGDIASGLHYGVHACEGCKGFFRRSIQQSVQYKRCLRSESCPIARTSRNRCQYCRFKKCLEVGMSKDAVRYGRTPKREKERLLAEMRSLGLVSEVPPAEPDVPPGGGSRPAPSSLATAGHPLPSRGPPGGPASPDLGRPPEGLRPFASFCEMSTDCESDGRASCRSYGEWSDPGSGDSAYDSPRGCGGGGGGGGAASAGDDVGALSGFCPVPHLRPNVLACPLNSNPLGLHEGGPHAAWEAFSHCFTPAVREVIEFARGVPGFQGLSRHDQVALLKSGTFEVLMVRFAWLFDSRERCLTFLGGRRFGEDELSAMGMGELLVAMFDFGEKLESLRLSPEELGFLMAVTLVSADRAGVEDTRAVRRLHEALTRGLGALLTRNHGNDPTLLSRTLLRLSDLRALNGMHSRKLLSFRVDL</sequence>
<evidence type="ECO:0000256" key="5">
    <source>
        <dbReference type="ARBA" id="ARBA00022833"/>
    </source>
</evidence>
<evidence type="ECO:0000256" key="8">
    <source>
        <dbReference type="ARBA" id="ARBA00023163"/>
    </source>
</evidence>
<dbReference type="PROSITE" id="PS00031">
    <property type="entry name" value="NUCLEAR_REC_DBD_1"/>
    <property type="match status" value="1"/>
</dbReference>
<dbReference type="SMART" id="SM00430">
    <property type="entry name" value="HOLI"/>
    <property type="match status" value="1"/>
</dbReference>
<name>A0AAJ7TNR8_PETMA</name>
<feature type="domain" description="NR LBD" evidence="14">
    <location>
        <begin position="217"/>
        <end position="423"/>
    </location>
</feature>
<dbReference type="PRINTS" id="PR00546">
    <property type="entry name" value="THYROIDHORMR"/>
</dbReference>
<dbReference type="GO" id="GO:0005737">
    <property type="term" value="C:cytoplasm"/>
    <property type="evidence" value="ECO:0007669"/>
    <property type="project" value="UniProtKB-SubCell"/>
</dbReference>
<evidence type="ECO:0000313" key="15">
    <source>
        <dbReference type="Proteomes" id="UP001318040"/>
    </source>
</evidence>
<feature type="compositionally biased region" description="Gly residues" evidence="12">
    <location>
        <begin position="192"/>
        <end position="203"/>
    </location>
</feature>
<dbReference type="Pfam" id="PF00104">
    <property type="entry name" value="Hormone_recep"/>
    <property type="match status" value="1"/>
</dbReference>
<evidence type="ECO:0000256" key="1">
    <source>
        <dbReference type="ARBA" id="ARBA00004496"/>
    </source>
</evidence>
<reference evidence="16" key="1">
    <citation type="submission" date="2025-08" db="UniProtKB">
        <authorList>
            <consortium name="RefSeq"/>
        </authorList>
    </citation>
    <scope>IDENTIFICATION</scope>
    <source>
        <tissue evidence="16">Sperm</tissue>
    </source>
</reference>
<evidence type="ECO:0000313" key="16">
    <source>
        <dbReference type="RefSeq" id="XP_032821274.1"/>
    </source>
</evidence>
<keyword evidence="10 11" id="KW-0539">Nucleus</keyword>
<dbReference type="PANTHER" id="PTHR24082">
    <property type="entry name" value="NUCLEAR HORMONE RECEPTOR"/>
    <property type="match status" value="1"/>
</dbReference>
<keyword evidence="8 11" id="KW-0804">Transcription</keyword>
<dbReference type="GO" id="GO:0030154">
    <property type="term" value="P:cell differentiation"/>
    <property type="evidence" value="ECO:0007669"/>
    <property type="project" value="TreeGrafter"/>
</dbReference>
<feature type="compositionally biased region" description="Low complexity" evidence="12">
    <location>
        <begin position="116"/>
        <end position="130"/>
    </location>
</feature>
<feature type="region of interest" description="Disordered" evidence="12">
    <location>
        <begin position="169"/>
        <end position="203"/>
    </location>
</feature>
<dbReference type="RefSeq" id="XP_032821274.1">
    <property type="nucleotide sequence ID" value="XM_032965383.1"/>
</dbReference>
<dbReference type="InterPro" id="IPR013088">
    <property type="entry name" value="Znf_NHR/GATA"/>
</dbReference>
<evidence type="ECO:0000256" key="9">
    <source>
        <dbReference type="ARBA" id="ARBA00023170"/>
    </source>
</evidence>